<proteinExistence type="evidence at transcript level"/>
<accession>Q0ZC54</accession>
<organism evidence="2">
    <name type="scientific">Gryllus firmus</name>
    <name type="common">Sand field cricket</name>
    <dbReference type="NCBI Taxonomy" id="7000"/>
    <lineage>
        <taxon>Eukaryota</taxon>
        <taxon>Metazoa</taxon>
        <taxon>Ecdysozoa</taxon>
        <taxon>Arthropoda</taxon>
        <taxon>Hexapoda</taxon>
        <taxon>Insecta</taxon>
        <taxon>Pterygota</taxon>
        <taxon>Neoptera</taxon>
        <taxon>Polyneoptera</taxon>
        <taxon>Orthoptera</taxon>
        <taxon>Ensifera</taxon>
        <taxon>Gryllidea</taxon>
        <taxon>Grylloidea</taxon>
        <taxon>Gryllidae</taxon>
        <taxon>Gryllinae</taxon>
        <taxon>Gryllus</taxon>
    </lineage>
</organism>
<gene>
    <name evidence="2" type="ORF">AG-0197F-Gf</name>
</gene>
<evidence type="ECO:0000256" key="1">
    <source>
        <dbReference type="SAM" id="MobiDB-lite"/>
    </source>
</evidence>
<sequence>ATVDVCAAPSDGAAEATADAPSPVAPWVVLLKPDGEDGDPLLRENAGATDPGPGQSYKKKIMEETLKSIANSLVAIPPIPAFPAEDTARATGTRNVALASEVHNTVQNNQPITNTFNIVESPAATHAPHHPLVKPVTLSNSNSLKASDDRFYRPRRPYRIAPAYD</sequence>
<feature type="non-terminal residue" evidence="2">
    <location>
        <position position="1"/>
    </location>
</feature>
<feature type="region of interest" description="Disordered" evidence="1">
    <location>
        <begin position="127"/>
        <end position="150"/>
    </location>
</feature>
<dbReference type="AlphaFoldDB" id="Q0ZC54"/>
<protein>
    <submittedName>
        <fullName evidence="2">Putative accessory gland protein</fullName>
    </submittedName>
</protein>
<evidence type="ECO:0000313" key="2">
    <source>
        <dbReference type="EMBL" id="ABG01774.1"/>
    </source>
</evidence>
<reference evidence="2" key="1">
    <citation type="journal article" date="2006" name="Mol. Biol. Evol.">
        <title>Molecular evolution of seminal proteins in field crickets.</title>
        <authorList>
            <person name="Andres J.A."/>
            <person name="Maroja L.S."/>
            <person name="Bogdanowicz S.M."/>
            <person name="Swanson W.J."/>
            <person name="Harrison R.G."/>
        </authorList>
    </citation>
    <scope>NUCLEOTIDE SEQUENCE</scope>
</reference>
<feature type="non-terminal residue" evidence="2">
    <location>
        <position position="165"/>
    </location>
</feature>
<feature type="region of interest" description="Disordered" evidence="1">
    <location>
        <begin position="1"/>
        <end position="56"/>
    </location>
</feature>
<dbReference type="EMBL" id="DQ630816">
    <property type="protein sequence ID" value="ABG01774.1"/>
    <property type="molecule type" value="mRNA"/>
</dbReference>
<name>Q0ZC54_GRYFI</name>